<evidence type="ECO:0000313" key="3">
    <source>
        <dbReference type="EMBL" id="MBW4566235.1"/>
    </source>
</evidence>
<evidence type="ECO:0000256" key="1">
    <source>
        <dbReference type="SAM" id="Coils"/>
    </source>
</evidence>
<organism evidence="3 4">
    <name type="scientific">Mojavia pulchra JT2-VF2</name>
    <dbReference type="NCBI Taxonomy" id="287848"/>
    <lineage>
        <taxon>Bacteria</taxon>
        <taxon>Bacillati</taxon>
        <taxon>Cyanobacteriota</taxon>
        <taxon>Cyanophyceae</taxon>
        <taxon>Nostocales</taxon>
        <taxon>Nostocaceae</taxon>
    </lineage>
</organism>
<dbReference type="Proteomes" id="UP000715781">
    <property type="component" value="Unassembled WGS sequence"/>
</dbReference>
<proteinExistence type="predicted"/>
<evidence type="ECO:0000313" key="4">
    <source>
        <dbReference type="Proteomes" id="UP000715781"/>
    </source>
</evidence>
<feature type="coiled-coil region" evidence="1">
    <location>
        <begin position="77"/>
        <end position="111"/>
    </location>
</feature>
<keyword evidence="1" id="KW-0175">Coiled coil</keyword>
<reference evidence="3" key="1">
    <citation type="submission" date="2021-05" db="EMBL/GenBank/DDBJ databases">
        <authorList>
            <person name="Pietrasiak N."/>
            <person name="Ward R."/>
            <person name="Stajich J.E."/>
            <person name="Kurbessoian T."/>
        </authorList>
    </citation>
    <scope>NUCLEOTIDE SEQUENCE</scope>
    <source>
        <strain evidence="3">JT2-VF2</strain>
    </source>
</reference>
<comment type="caution">
    <text evidence="3">The sequence shown here is derived from an EMBL/GenBank/DDBJ whole genome shotgun (WGS) entry which is preliminary data.</text>
</comment>
<protein>
    <submittedName>
        <fullName evidence="3">Uncharacterized protein</fullName>
    </submittedName>
</protein>
<reference evidence="3" key="2">
    <citation type="journal article" date="2022" name="Microbiol. Resour. Announc.">
        <title>Metagenome Sequencing to Explore Phylogenomics of Terrestrial Cyanobacteria.</title>
        <authorList>
            <person name="Ward R.D."/>
            <person name="Stajich J.E."/>
            <person name="Johansen J.R."/>
            <person name="Huntemann M."/>
            <person name="Clum A."/>
            <person name="Foster B."/>
            <person name="Foster B."/>
            <person name="Roux S."/>
            <person name="Palaniappan K."/>
            <person name="Varghese N."/>
            <person name="Mukherjee S."/>
            <person name="Reddy T.B.K."/>
            <person name="Daum C."/>
            <person name="Copeland A."/>
            <person name="Chen I.A."/>
            <person name="Ivanova N.N."/>
            <person name="Kyrpides N.C."/>
            <person name="Shapiro N."/>
            <person name="Eloe-Fadrosh E.A."/>
            <person name="Pietrasiak N."/>
        </authorList>
    </citation>
    <scope>NUCLEOTIDE SEQUENCE</scope>
    <source>
        <strain evidence="3">JT2-VF2</strain>
    </source>
</reference>
<feature type="region of interest" description="Disordered" evidence="2">
    <location>
        <begin position="1"/>
        <end position="21"/>
    </location>
</feature>
<evidence type="ECO:0000256" key="2">
    <source>
        <dbReference type="SAM" id="MobiDB-lite"/>
    </source>
</evidence>
<accession>A0A951Q8T6</accession>
<name>A0A951Q8T6_9NOST</name>
<gene>
    <name evidence="3" type="ORF">KME32_35245</name>
</gene>
<sequence length="114" mass="13203">MNHEEDNSPWGQKGATLSDKTAQKEFNLKQAEILEAIKSGKLQYRHNTLYGNPCFKLLRNEVENFVIEKYGLDYLKTQKCKAELSKINTEIRSLNRKLSELSKRKEELLATINS</sequence>
<dbReference type="EMBL" id="JAHHHN010000068">
    <property type="protein sequence ID" value="MBW4566235.1"/>
    <property type="molecule type" value="Genomic_DNA"/>
</dbReference>
<dbReference type="AlphaFoldDB" id="A0A951Q8T6"/>